<evidence type="ECO:0000313" key="3">
    <source>
        <dbReference type="Proteomes" id="UP000271469"/>
    </source>
</evidence>
<sequence>MNNEAPVTRTAVDRPHPRVSVSGLCFPTATAIESIEAVARLGASTTSLTSGKILDSGAGLVAEAGRRHGVRIGTTTALLRFDLTPGADIDDQLARARTDIDQAVTVGASTVYTLTGRRVLPDWDANVSAYADAAVGVIDYATSKGIRVAVEPTNWLYADLNFVHSFHDALLLGARTGIGVCLDLFHVWTEAELLEDIRKNIEHISHVQISDMTPGIRALPCRDVPGGGDIPLRHIVAEILDAGYEGVFDLELSGPNIDVAGHTEAATTAVAWLSEVLSELGA</sequence>
<dbReference type="Proteomes" id="UP000271469">
    <property type="component" value="Chromosome"/>
</dbReference>
<dbReference type="RefSeq" id="WP_124708517.1">
    <property type="nucleotide sequence ID" value="NZ_CP033972.1"/>
</dbReference>
<dbReference type="EMBL" id="CP033972">
    <property type="protein sequence ID" value="AZG45918.1"/>
    <property type="molecule type" value="Genomic_DNA"/>
</dbReference>
<proteinExistence type="predicted"/>
<dbReference type="KEGG" id="gom:D7316_02518"/>
<feature type="domain" description="Xylose isomerase-like TIM barrel" evidence="1">
    <location>
        <begin position="37"/>
        <end position="274"/>
    </location>
</feature>
<gene>
    <name evidence="2" type="ORF">D7316_02518</name>
</gene>
<keyword evidence="3" id="KW-1185">Reference proteome</keyword>
<dbReference type="PANTHER" id="PTHR12110">
    <property type="entry name" value="HYDROXYPYRUVATE ISOMERASE"/>
    <property type="match status" value="1"/>
</dbReference>
<name>A0A3G8JLZ6_9ACTN</name>
<dbReference type="SUPFAM" id="SSF51658">
    <property type="entry name" value="Xylose isomerase-like"/>
    <property type="match status" value="1"/>
</dbReference>
<accession>A0A3G8JLZ6</accession>
<evidence type="ECO:0000259" key="1">
    <source>
        <dbReference type="Pfam" id="PF01261"/>
    </source>
</evidence>
<dbReference type="InterPro" id="IPR013022">
    <property type="entry name" value="Xyl_isomerase-like_TIM-brl"/>
</dbReference>
<protein>
    <recommendedName>
        <fullName evidence="1">Xylose isomerase-like TIM barrel domain-containing protein</fullName>
    </recommendedName>
</protein>
<dbReference type="InterPro" id="IPR050312">
    <property type="entry name" value="IolE/XylAMocC-like"/>
</dbReference>
<dbReference type="Pfam" id="PF01261">
    <property type="entry name" value="AP_endonuc_2"/>
    <property type="match status" value="1"/>
</dbReference>
<dbReference type="Gene3D" id="3.20.20.150">
    <property type="entry name" value="Divalent-metal-dependent TIM barrel enzymes"/>
    <property type="match status" value="1"/>
</dbReference>
<dbReference type="AlphaFoldDB" id="A0A3G8JLZ6"/>
<dbReference type="InterPro" id="IPR036237">
    <property type="entry name" value="Xyl_isomerase-like_sf"/>
</dbReference>
<evidence type="ECO:0000313" key="2">
    <source>
        <dbReference type="EMBL" id="AZG45918.1"/>
    </source>
</evidence>
<organism evidence="2 3">
    <name type="scientific">Gordonia insulae</name>
    <dbReference type="NCBI Taxonomy" id="2420509"/>
    <lineage>
        <taxon>Bacteria</taxon>
        <taxon>Bacillati</taxon>
        <taxon>Actinomycetota</taxon>
        <taxon>Actinomycetes</taxon>
        <taxon>Mycobacteriales</taxon>
        <taxon>Gordoniaceae</taxon>
        <taxon>Gordonia</taxon>
    </lineage>
</organism>
<reference evidence="2 3" key="1">
    <citation type="submission" date="2018-11" db="EMBL/GenBank/DDBJ databases">
        <title>Gordonia insulae sp. nov., isolated from an island soil.</title>
        <authorList>
            <person name="Kim Y.S."/>
            <person name="Kim S.B."/>
        </authorList>
    </citation>
    <scope>NUCLEOTIDE SEQUENCE [LARGE SCALE GENOMIC DNA]</scope>
    <source>
        <strain evidence="2 3">MMS17-SY073</strain>
    </source>
</reference>
<dbReference type="OrthoDB" id="9787068at2"/>